<dbReference type="Proteomes" id="UP000003790">
    <property type="component" value="Chromosome"/>
</dbReference>
<dbReference type="RefSeq" id="WP_009049936.1">
    <property type="nucleotide sequence ID" value="NZ_CM001490.1"/>
</dbReference>
<gene>
    <name evidence="1" type="ORF">PchlO6_4168</name>
</gene>
<dbReference type="EMBL" id="AHOT01000006">
    <property type="protein sequence ID" value="EIM18225.1"/>
    <property type="molecule type" value="Genomic_DNA"/>
</dbReference>
<dbReference type="InterPro" id="IPR008727">
    <property type="entry name" value="PAAR_motif"/>
</dbReference>
<evidence type="ECO:0000313" key="2">
    <source>
        <dbReference type="Proteomes" id="UP000003790"/>
    </source>
</evidence>
<reference evidence="1 2" key="1">
    <citation type="journal article" date="2012" name="PLoS Genet.">
        <title>Comparative Genomics of Plant-Associated Pseudomonas spp.: Insights into Diversity and Inheritance of Traits Involved in Multitrophic Interactions.</title>
        <authorList>
            <person name="Loper J.E."/>
            <person name="Hassan K.A."/>
            <person name="Mavrodi D.V."/>
            <person name="Davis E.W.II."/>
            <person name="Lim C.K."/>
            <person name="Shaffer B.T."/>
            <person name="Elbourne L.D."/>
            <person name="Stockwell V.O."/>
            <person name="Hartney S.L."/>
            <person name="Breakwell K."/>
            <person name="Henkels M.D."/>
            <person name="Tetu S.G."/>
            <person name="Rangel L.I."/>
            <person name="Kidarsa T.A."/>
            <person name="Wilson N.L."/>
            <person name="van de Mortel J.E."/>
            <person name="Song C."/>
            <person name="Blumhagen R."/>
            <person name="Radune D."/>
            <person name="Hostetler J.B."/>
            <person name="Brinkac L.M."/>
            <person name="Durkin A.S."/>
            <person name="Kluepfel D.A."/>
            <person name="Wechter W.P."/>
            <person name="Anderson A.J."/>
            <person name="Kim Y.C."/>
            <person name="Pierson L.S.III."/>
            <person name="Pierson E.A."/>
            <person name="Lindow S.E."/>
            <person name="Kobayashi D.Y."/>
            <person name="Raaijmakers J.M."/>
            <person name="Weller D.M."/>
            <person name="Thomashow L.S."/>
            <person name="Allen A.E."/>
            <person name="Paulsen I.T."/>
        </authorList>
    </citation>
    <scope>NUCLEOTIDE SEQUENCE [LARGE SCALE GENOMIC DNA]</scope>
    <source>
        <strain evidence="1 2">O6</strain>
    </source>
</reference>
<comment type="caution">
    <text evidence="1">The sequence shown here is derived from an EMBL/GenBank/DDBJ whole genome shotgun (WGS) entry which is preliminary data.</text>
</comment>
<proteinExistence type="predicted"/>
<protein>
    <recommendedName>
        <fullName evidence="3">PAAR domain-containing protein</fullName>
    </recommendedName>
</protein>
<sequence>MGRKMIGLGAPTSTGGRVLEGNVGIDIDGSVSTASVGHIASCSACSKGKGPIVAVGPRTITLPAGLVALEGDYVACGCPPLVNTLISAQSSVYGGAEHNSAGFMAIAGVLKKPRLIRRISLSYGSERIPLDAVSRFYVDLNIHVETSGYAAGEIVTVDLSGDIERTLSAVVGEDGVAVISEAFAGERIDMEGEM</sequence>
<name>A0AB33WZB2_9PSED</name>
<evidence type="ECO:0000313" key="1">
    <source>
        <dbReference type="EMBL" id="EIM18225.1"/>
    </source>
</evidence>
<dbReference type="CDD" id="cd14744">
    <property type="entry name" value="PAAR_CT_2"/>
    <property type="match status" value="1"/>
</dbReference>
<evidence type="ECO:0008006" key="3">
    <source>
        <dbReference type="Google" id="ProtNLM"/>
    </source>
</evidence>
<dbReference type="Pfam" id="PF05488">
    <property type="entry name" value="PAAR_motif"/>
    <property type="match status" value="1"/>
</dbReference>
<accession>A0AB33WZB2</accession>
<dbReference type="AlphaFoldDB" id="A0AB33WZB2"/>
<organism evidence="1 2">
    <name type="scientific">Pseudomonas chlororaphis O6</name>
    <dbReference type="NCBI Taxonomy" id="1037915"/>
    <lineage>
        <taxon>Bacteria</taxon>
        <taxon>Pseudomonadati</taxon>
        <taxon>Pseudomonadota</taxon>
        <taxon>Gammaproteobacteria</taxon>
        <taxon>Pseudomonadales</taxon>
        <taxon>Pseudomonadaceae</taxon>
        <taxon>Pseudomonas</taxon>
    </lineage>
</organism>